<name>A0A644ZQG7_9ZZZZ</name>
<comment type="caution">
    <text evidence="1">The sequence shown here is derived from an EMBL/GenBank/DDBJ whole genome shotgun (WGS) entry which is preliminary data.</text>
</comment>
<organism evidence="1">
    <name type="scientific">bioreactor metagenome</name>
    <dbReference type="NCBI Taxonomy" id="1076179"/>
    <lineage>
        <taxon>unclassified sequences</taxon>
        <taxon>metagenomes</taxon>
        <taxon>ecological metagenomes</taxon>
    </lineage>
</organism>
<gene>
    <name evidence="1" type="ORF">SDC9_89808</name>
</gene>
<sequence length="192" mass="19933">MHSAGNAASADVRHWFIGAAGSADAAGAVTVQNRSAGITIAHNASGRSAIGGTLGTDLRVNQPDIFDDGVFYTAEQSGVGAVCARDIHRQPFDGMSLPVEAAGKGTVFRAHRCPAESGHVDIIGKLDSVAEIACAACRPERRALGGIDGEGFVCVVQHIVRVGRCRWGSRRVLCRRGEGGDSNVLIGGRISD</sequence>
<accession>A0A644ZQG7</accession>
<proteinExistence type="predicted"/>
<dbReference type="AlphaFoldDB" id="A0A644ZQG7"/>
<reference evidence="1" key="1">
    <citation type="submission" date="2019-08" db="EMBL/GenBank/DDBJ databases">
        <authorList>
            <person name="Kucharzyk K."/>
            <person name="Murdoch R.W."/>
            <person name="Higgins S."/>
            <person name="Loffler F."/>
        </authorList>
    </citation>
    <scope>NUCLEOTIDE SEQUENCE</scope>
</reference>
<protein>
    <submittedName>
        <fullName evidence="1">Uncharacterized protein</fullName>
    </submittedName>
</protein>
<evidence type="ECO:0000313" key="1">
    <source>
        <dbReference type="EMBL" id="MPM43135.1"/>
    </source>
</evidence>
<dbReference type="EMBL" id="VSSQ01009991">
    <property type="protein sequence ID" value="MPM43135.1"/>
    <property type="molecule type" value="Genomic_DNA"/>
</dbReference>